<gene>
    <name evidence="1" type="ORF">TM448B02932_0007</name>
</gene>
<dbReference type="EMBL" id="MT144976">
    <property type="protein sequence ID" value="QJI02127.1"/>
    <property type="molecule type" value="Genomic_DNA"/>
</dbReference>
<protein>
    <submittedName>
        <fullName evidence="1">Uncharacterized protein</fullName>
    </submittedName>
</protein>
<sequence>MSSISLVLGKGLREPCSPFRETNVFGAELNTPDAGSWNCLPAIVGGSTRFDLSSIRENHEVVVALATVSGAAGGVYRFNFKYYKDAPRTKLFEYSFDVYTGVGSWAYAYAYIGWVPHEINRNGDYSVELTVSGAESYQRTIYFTVSGIPGAEPEPPESGGFMAAIVTALNTVSRLFYHAYVETYGWGGLFNYLATPFYYGAEAFSTLAWRFSDFFSWLLTKVNEWDQILSWDTVWSYILSYVPNLEEIRDWFSDWPGQVLTAIDTWWTSTMGDVAGWIEIAAQLLRDQVNGVNTWLVTLQSDWDAFKGRIPTIDGVISWWADWAGNVTTLFSSMWSNVILEVQALINSAFIEREPFWAGWQDWRDQVAEFFTDPEDWLYNRLDSFFERFW</sequence>
<name>A0A6M3XW83_9ZZZZ</name>
<evidence type="ECO:0000313" key="1">
    <source>
        <dbReference type="EMBL" id="QJI02127.1"/>
    </source>
</evidence>
<reference evidence="1" key="1">
    <citation type="submission" date="2020-03" db="EMBL/GenBank/DDBJ databases">
        <title>The deep terrestrial virosphere.</title>
        <authorList>
            <person name="Holmfeldt K."/>
            <person name="Nilsson E."/>
            <person name="Simone D."/>
            <person name="Lopez-Fernandez M."/>
            <person name="Wu X."/>
            <person name="de Brujin I."/>
            <person name="Lundin D."/>
            <person name="Andersson A."/>
            <person name="Bertilsson S."/>
            <person name="Dopson M."/>
        </authorList>
    </citation>
    <scope>NUCLEOTIDE SEQUENCE</scope>
    <source>
        <strain evidence="1">TM448B02932</strain>
    </source>
</reference>
<proteinExistence type="predicted"/>
<accession>A0A6M3XW83</accession>
<dbReference type="AlphaFoldDB" id="A0A6M3XW83"/>
<organism evidence="1">
    <name type="scientific">viral metagenome</name>
    <dbReference type="NCBI Taxonomy" id="1070528"/>
    <lineage>
        <taxon>unclassified sequences</taxon>
        <taxon>metagenomes</taxon>
        <taxon>organismal metagenomes</taxon>
    </lineage>
</organism>